<dbReference type="SUPFAM" id="SSF109604">
    <property type="entry name" value="HD-domain/PDEase-like"/>
    <property type="match status" value="1"/>
</dbReference>
<comment type="caution">
    <text evidence="2">The sequence shown here is derived from an EMBL/GenBank/DDBJ whole genome shotgun (WGS) entry which is preliminary data.</text>
</comment>
<feature type="region of interest" description="Disordered" evidence="1">
    <location>
        <begin position="1"/>
        <end position="74"/>
    </location>
</feature>
<proteinExistence type="predicted"/>
<evidence type="ECO:0000313" key="3">
    <source>
        <dbReference type="Proteomes" id="UP001232536"/>
    </source>
</evidence>
<dbReference type="Proteomes" id="UP001232536">
    <property type="component" value="Unassembled WGS sequence"/>
</dbReference>
<dbReference type="EMBL" id="JAUQYP010000001">
    <property type="protein sequence ID" value="MDO8106136.1"/>
    <property type="molecule type" value="Genomic_DNA"/>
</dbReference>
<feature type="compositionally biased region" description="Low complexity" evidence="1">
    <location>
        <begin position="1"/>
        <end position="23"/>
    </location>
</feature>
<dbReference type="RefSeq" id="WP_304599826.1">
    <property type="nucleotide sequence ID" value="NZ_JAUQYP010000001.1"/>
</dbReference>
<keyword evidence="3" id="KW-1185">Reference proteome</keyword>
<dbReference type="Gene3D" id="1.10.3210.10">
    <property type="entry name" value="Hypothetical protein af1432"/>
    <property type="match status" value="1"/>
</dbReference>
<gene>
    <name evidence="2" type="ORF">Q6348_02865</name>
</gene>
<sequence length="276" mass="28685">MTGTSTASAAPAAPWRPTWTPGPELGPPHRSQRALVPVQRAGGVAGTSTPPTPTLRGLGVDTRSLAVPRRSNRRPRTTVLSCSAVALHAAGHVLTGRTPDVDALAEVVESDPMFVLRVLHLANQLTARGHTADTVPAALTVLGRDRFGWLLGDLRHDAARRPIAGVWRALARGLAAEVLSGGDREAFTAGLLTGLADALGVPVPLVLEVSGVSREMVAAVTTGAGSWARGLHAAIAFERHSSAGARRSGLELVDVYDICQRATSEAKATARALGSR</sequence>
<reference evidence="2 3" key="1">
    <citation type="submission" date="2023-07" db="EMBL/GenBank/DDBJ databases">
        <title>Description of novel actinomycetes strains, isolated from tidal flat sediment.</title>
        <authorList>
            <person name="Lu C."/>
        </authorList>
    </citation>
    <scope>NUCLEOTIDE SEQUENCE [LARGE SCALE GENOMIC DNA]</scope>
    <source>
        <strain evidence="2 3">SYSU T00b441</strain>
    </source>
</reference>
<evidence type="ECO:0000313" key="2">
    <source>
        <dbReference type="EMBL" id="MDO8106136.1"/>
    </source>
</evidence>
<organism evidence="2 3">
    <name type="scientific">Actinotalea lenta</name>
    <dbReference type="NCBI Taxonomy" id="3064654"/>
    <lineage>
        <taxon>Bacteria</taxon>
        <taxon>Bacillati</taxon>
        <taxon>Actinomycetota</taxon>
        <taxon>Actinomycetes</taxon>
        <taxon>Micrococcales</taxon>
        <taxon>Cellulomonadaceae</taxon>
        <taxon>Actinotalea</taxon>
    </lineage>
</organism>
<evidence type="ECO:0000256" key="1">
    <source>
        <dbReference type="SAM" id="MobiDB-lite"/>
    </source>
</evidence>
<protein>
    <recommendedName>
        <fullName evidence="4">HDOD domain-containing protein</fullName>
    </recommendedName>
</protein>
<accession>A0ABT9DA08</accession>
<name>A0ABT9DA08_9CELL</name>
<evidence type="ECO:0008006" key="4">
    <source>
        <dbReference type="Google" id="ProtNLM"/>
    </source>
</evidence>